<feature type="compositionally biased region" description="Basic and acidic residues" evidence="13">
    <location>
        <begin position="789"/>
        <end position="799"/>
    </location>
</feature>
<feature type="region of interest" description="Disordered" evidence="13">
    <location>
        <begin position="709"/>
        <end position="743"/>
    </location>
</feature>
<keyword evidence="6" id="KW-0597">Phosphoprotein</keyword>
<feature type="compositionally biased region" description="Basic and acidic residues" evidence="13">
    <location>
        <begin position="715"/>
        <end position="724"/>
    </location>
</feature>
<evidence type="ECO:0000256" key="12">
    <source>
        <dbReference type="PROSITE-ProRule" id="PRU00175"/>
    </source>
</evidence>
<accession>A0ABR2MAY4</accession>
<dbReference type="InterPro" id="IPR001841">
    <property type="entry name" value="Znf_RING"/>
</dbReference>
<name>A0ABR2MAY4_9ASPA</name>
<protein>
    <recommendedName>
        <fullName evidence="4">RING-type E3 ubiquitin transferase</fullName>
        <ecNumber evidence="4">2.3.2.27</ecNumber>
    </recommendedName>
</protein>
<evidence type="ECO:0000313" key="16">
    <source>
        <dbReference type="Proteomes" id="UP001412067"/>
    </source>
</evidence>
<evidence type="ECO:0000256" key="4">
    <source>
        <dbReference type="ARBA" id="ARBA00012483"/>
    </source>
</evidence>
<evidence type="ECO:0000256" key="9">
    <source>
        <dbReference type="ARBA" id="ARBA00022771"/>
    </source>
</evidence>
<evidence type="ECO:0000256" key="13">
    <source>
        <dbReference type="SAM" id="MobiDB-lite"/>
    </source>
</evidence>
<sequence length="831" mass="92690">MEDCCAVCAETLEWVAYGSCGHREVCSTCVVRLRFIIGDRHCCICKTDCATVFVTKALGSFTDTKSDFSEFPHGIGEGQHGQYWYHEDSQAYFDDVDHYRMIKAMCKLSCSICDSNATDPRRDGHFRRNAFRNIEQLKGHLYHQHKMFMCSLCLEGRKIFITEQKLYNKSQLRQHISSGDSEVDGSETERGGFVGHPICEFCKNPFYGDTELYLHMSTEHYTCHICQRQHPGQYDYYRNYDDLEVHFRQEHFLCEHEACLAKKFVIFQTEAEMKRHNAIEHGGNMSRSKRNAALQIPVSFRYRQSAEQEQRRGRGRGFRHEPNQLTIQASIGMTVAEGRSHESSVGYVRSNTERGEINQSDTLTSCIESVGSHTEEPSSRSDAMNNQICGPVVEEMSFPPLSNYELPELTSRYAQALNQGSSARLAEASFPPLPGAKDNIKSNITPASDGLTANTIAARLNLHNKGPVKVLHSARPKLSQIYEPSTSNSASSLGMWPPAQSAATSSSIYVPSVTTNQVGPVFSSASTQAPSMKGNGSAWNSNKMNKVRHSASAPNLSINGHSNNPPSMIKELPTSDESFQHTENLQTANKSLIQSIQAGLGMDEEKYAAFRTISTEYRQGEINTSEYLSYVEQFELLHLVPDLARMCPDTPKRKELIDAYNINYSNKRLQENNRDMAVGTNKDRKKGKGKVKAAKDALADNILDQVRKLQTNHHPYKDEPDDLSKNGYRTSKDQVSAPGSTIADVSSSEIKAIASKNSGGDGSKKNRKTKFHKIPLADGLPPVFPYLRNEDSNSERNNTEHITNQSDGVAVRGVWSSGGGQRLFSQSSASK</sequence>
<comment type="subcellular location">
    <subcellularLocation>
        <location evidence="2">Cytoplasm</location>
    </subcellularLocation>
</comment>
<evidence type="ECO:0000256" key="11">
    <source>
        <dbReference type="ARBA" id="ARBA00035113"/>
    </source>
</evidence>
<dbReference type="PANTHER" id="PTHR22938">
    <property type="entry name" value="ZINC FINGER PROTEIN 598"/>
    <property type="match status" value="1"/>
</dbReference>
<keyword evidence="8" id="KW-0479">Metal-binding</keyword>
<evidence type="ECO:0000256" key="3">
    <source>
        <dbReference type="ARBA" id="ARBA00004906"/>
    </source>
</evidence>
<dbReference type="InterPro" id="IPR041888">
    <property type="entry name" value="RING-HC_ZNF598/HEL2"/>
</dbReference>
<evidence type="ECO:0000256" key="5">
    <source>
        <dbReference type="ARBA" id="ARBA00022490"/>
    </source>
</evidence>
<keyword evidence="9 12" id="KW-0863">Zinc-finger</keyword>
<comment type="similarity">
    <text evidence="11">Belongs to the ZNF598/HEL2 family.</text>
</comment>
<evidence type="ECO:0000313" key="15">
    <source>
        <dbReference type="EMBL" id="KAK8960849.1"/>
    </source>
</evidence>
<gene>
    <name evidence="15" type="ORF">KSP40_PGU004307</name>
</gene>
<dbReference type="PROSITE" id="PS50089">
    <property type="entry name" value="ZF_RING_2"/>
    <property type="match status" value="1"/>
</dbReference>
<evidence type="ECO:0000256" key="6">
    <source>
        <dbReference type="ARBA" id="ARBA00022553"/>
    </source>
</evidence>
<dbReference type="Proteomes" id="UP001412067">
    <property type="component" value="Unassembled WGS sequence"/>
</dbReference>
<evidence type="ECO:0000256" key="1">
    <source>
        <dbReference type="ARBA" id="ARBA00000900"/>
    </source>
</evidence>
<keyword evidence="10" id="KW-0862">Zinc</keyword>
<comment type="catalytic activity">
    <reaction evidence="1">
        <text>S-ubiquitinyl-[E2 ubiquitin-conjugating enzyme]-L-cysteine + [acceptor protein]-L-lysine = [E2 ubiquitin-conjugating enzyme]-L-cysteine + N(6)-ubiquitinyl-[acceptor protein]-L-lysine.</text>
        <dbReference type="EC" id="2.3.2.27"/>
    </reaction>
</comment>
<dbReference type="EC" id="2.3.2.27" evidence="4"/>
<dbReference type="CDD" id="cd16615">
    <property type="entry name" value="RING-HC_ZNF598"/>
    <property type="match status" value="1"/>
</dbReference>
<reference evidence="15 16" key="1">
    <citation type="journal article" date="2022" name="Nat. Plants">
        <title>Genomes of leafy and leafless Platanthera orchids illuminate the evolution of mycoheterotrophy.</title>
        <authorList>
            <person name="Li M.H."/>
            <person name="Liu K.W."/>
            <person name="Li Z."/>
            <person name="Lu H.C."/>
            <person name="Ye Q.L."/>
            <person name="Zhang D."/>
            <person name="Wang J.Y."/>
            <person name="Li Y.F."/>
            <person name="Zhong Z.M."/>
            <person name="Liu X."/>
            <person name="Yu X."/>
            <person name="Liu D.K."/>
            <person name="Tu X.D."/>
            <person name="Liu B."/>
            <person name="Hao Y."/>
            <person name="Liao X.Y."/>
            <person name="Jiang Y.T."/>
            <person name="Sun W.H."/>
            <person name="Chen J."/>
            <person name="Chen Y.Q."/>
            <person name="Ai Y."/>
            <person name="Zhai J.W."/>
            <person name="Wu S.S."/>
            <person name="Zhou Z."/>
            <person name="Hsiao Y.Y."/>
            <person name="Wu W.L."/>
            <person name="Chen Y.Y."/>
            <person name="Lin Y.F."/>
            <person name="Hsu J.L."/>
            <person name="Li C.Y."/>
            <person name="Wang Z.W."/>
            <person name="Zhao X."/>
            <person name="Zhong W.Y."/>
            <person name="Ma X.K."/>
            <person name="Ma L."/>
            <person name="Huang J."/>
            <person name="Chen G.Z."/>
            <person name="Huang M.Z."/>
            <person name="Huang L."/>
            <person name="Peng D.H."/>
            <person name="Luo Y.B."/>
            <person name="Zou S.Q."/>
            <person name="Chen S.P."/>
            <person name="Lan S."/>
            <person name="Tsai W.C."/>
            <person name="Van de Peer Y."/>
            <person name="Liu Z.J."/>
        </authorList>
    </citation>
    <scope>NUCLEOTIDE SEQUENCE [LARGE SCALE GENOMIC DNA]</scope>
    <source>
        <strain evidence="15">Lor288</strain>
    </source>
</reference>
<proteinExistence type="inferred from homology"/>
<evidence type="ECO:0000256" key="7">
    <source>
        <dbReference type="ARBA" id="ARBA00022679"/>
    </source>
</evidence>
<evidence type="ECO:0000256" key="2">
    <source>
        <dbReference type="ARBA" id="ARBA00004496"/>
    </source>
</evidence>
<keyword evidence="7" id="KW-0808">Transferase</keyword>
<comment type="pathway">
    <text evidence="3">Protein modification; protein ubiquitination.</text>
</comment>
<dbReference type="Pfam" id="PF25447">
    <property type="entry name" value="RING_ZNF598"/>
    <property type="match status" value="1"/>
</dbReference>
<comment type="caution">
    <text evidence="15">The sequence shown here is derived from an EMBL/GenBank/DDBJ whole genome shotgun (WGS) entry which is preliminary data.</text>
</comment>
<dbReference type="SMART" id="SM00355">
    <property type="entry name" value="ZnF_C2H2"/>
    <property type="match status" value="4"/>
</dbReference>
<dbReference type="InterPro" id="IPR056437">
    <property type="entry name" value="Znf-C2H2_ZNF598/HEL2"/>
</dbReference>
<dbReference type="InterPro" id="IPR013087">
    <property type="entry name" value="Znf_C2H2_type"/>
</dbReference>
<feature type="compositionally biased region" description="Polar residues" evidence="13">
    <location>
        <begin position="727"/>
        <end position="743"/>
    </location>
</feature>
<evidence type="ECO:0000256" key="8">
    <source>
        <dbReference type="ARBA" id="ARBA00022723"/>
    </source>
</evidence>
<dbReference type="InterPro" id="IPR044288">
    <property type="entry name" value="ZNF598/HEL2"/>
</dbReference>
<dbReference type="PANTHER" id="PTHR22938:SF0">
    <property type="entry name" value="E3 UBIQUITIN-PROTEIN LIGASE ZNF598"/>
    <property type="match status" value="1"/>
</dbReference>
<dbReference type="Pfam" id="PF23202">
    <property type="entry name" value="PAH_ZNF598"/>
    <property type="match status" value="1"/>
</dbReference>
<dbReference type="Pfam" id="PF23230">
    <property type="entry name" value="zf-C2H2_13"/>
    <property type="match status" value="1"/>
</dbReference>
<dbReference type="InterPro" id="IPR057634">
    <property type="entry name" value="PAH_ZNF598/HEL2"/>
</dbReference>
<keyword evidence="5" id="KW-0963">Cytoplasm</keyword>
<feature type="domain" description="RING-type" evidence="14">
    <location>
        <begin position="5"/>
        <end position="46"/>
    </location>
</feature>
<feature type="region of interest" description="Disordered" evidence="13">
    <location>
        <begin position="789"/>
        <end position="831"/>
    </location>
</feature>
<keyword evidence="16" id="KW-1185">Reference proteome</keyword>
<evidence type="ECO:0000256" key="10">
    <source>
        <dbReference type="ARBA" id="ARBA00022833"/>
    </source>
</evidence>
<dbReference type="EMBL" id="JBBWWR010000010">
    <property type="protein sequence ID" value="KAK8960849.1"/>
    <property type="molecule type" value="Genomic_DNA"/>
</dbReference>
<organism evidence="15 16">
    <name type="scientific">Platanthera guangdongensis</name>
    <dbReference type="NCBI Taxonomy" id="2320717"/>
    <lineage>
        <taxon>Eukaryota</taxon>
        <taxon>Viridiplantae</taxon>
        <taxon>Streptophyta</taxon>
        <taxon>Embryophyta</taxon>
        <taxon>Tracheophyta</taxon>
        <taxon>Spermatophyta</taxon>
        <taxon>Magnoliopsida</taxon>
        <taxon>Liliopsida</taxon>
        <taxon>Asparagales</taxon>
        <taxon>Orchidaceae</taxon>
        <taxon>Orchidoideae</taxon>
        <taxon>Orchideae</taxon>
        <taxon>Orchidinae</taxon>
        <taxon>Platanthera</taxon>
    </lineage>
</organism>
<evidence type="ECO:0000259" key="14">
    <source>
        <dbReference type="PROSITE" id="PS50089"/>
    </source>
</evidence>